<evidence type="ECO:0000313" key="10">
    <source>
        <dbReference type="EMBL" id="KAJ3634506.1"/>
    </source>
</evidence>
<dbReference type="AlphaFoldDB" id="A0AA38M1K1"/>
<keyword evidence="5 7" id="KW-0505">Motor protein</keyword>
<evidence type="ECO:0000256" key="6">
    <source>
        <dbReference type="ARBA" id="ARBA00023212"/>
    </source>
</evidence>
<proteinExistence type="inferred from homology"/>
<dbReference type="Gene3D" id="3.40.850.10">
    <property type="entry name" value="Kinesin motor domain"/>
    <property type="match status" value="1"/>
</dbReference>
<keyword evidence="6" id="KW-0963">Cytoplasm</keyword>
<dbReference type="Pfam" id="PF00225">
    <property type="entry name" value="Kinesin"/>
    <property type="match status" value="1"/>
</dbReference>
<protein>
    <recommendedName>
        <fullName evidence="8">Kinesin-like protein</fullName>
    </recommendedName>
</protein>
<dbReference type="InterPro" id="IPR019821">
    <property type="entry name" value="Kinesin_motor_CS"/>
</dbReference>
<comment type="similarity">
    <text evidence="7 8">Belongs to the TRAFAC class myosin-kinesin ATPase superfamily. Kinesin family.</text>
</comment>
<evidence type="ECO:0000256" key="2">
    <source>
        <dbReference type="ARBA" id="ARBA00022701"/>
    </source>
</evidence>
<evidence type="ECO:0000256" key="8">
    <source>
        <dbReference type="RuleBase" id="RU000394"/>
    </source>
</evidence>
<keyword evidence="2 8" id="KW-0493">Microtubule</keyword>
<dbReference type="PANTHER" id="PTHR47969:SF9">
    <property type="entry name" value="KINESIN-LIKE PROTEIN"/>
    <property type="match status" value="1"/>
</dbReference>
<dbReference type="GO" id="GO:0008017">
    <property type="term" value="F:microtubule binding"/>
    <property type="evidence" value="ECO:0007669"/>
    <property type="project" value="InterPro"/>
</dbReference>
<reference evidence="10" key="1">
    <citation type="journal article" date="2023" name="G3 (Bethesda)">
        <title>Whole genome assemblies of Zophobas morio and Tenebrio molitor.</title>
        <authorList>
            <person name="Kaur S."/>
            <person name="Stinson S.A."/>
            <person name="diCenzo G.C."/>
        </authorList>
    </citation>
    <scope>NUCLEOTIDE SEQUENCE</scope>
    <source>
        <strain evidence="10">QUZm001</strain>
    </source>
</reference>
<dbReference type="GO" id="GO:0007052">
    <property type="term" value="P:mitotic spindle organization"/>
    <property type="evidence" value="ECO:0007669"/>
    <property type="project" value="TreeGrafter"/>
</dbReference>
<dbReference type="InterPro" id="IPR027417">
    <property type="entry name" value="P-loop_NTPase"/>
</dbReference>
<dbReference type="GO" id="GO:0005874">
    <property type="term" value="C:microtubule"/>
    <property type="evidence" value="ECO:0007669"/>
    <property type="project" value="UniProtKB-KW"/>
</dbReference>
<name>A0AA38M1K1_9CUCU</name>
<dbReference type="InterPro" id="IPR027640">
    <property type="entry name" value="Kinesin-like_fam"/>
</dbReference>
<dbReference type="SUPFAM" id="SSF52540">
    <property type="entry name" value="P-loop containing nucleoside triphosphate hydrolases"/>
    <property type="match status" value="1"/>
</dbReference>
<dbReference type="GO" id="GO:0005524">
    <property type="term" value="F:ATP binding"/>
    <property type="evidence" value="ECO:0007669"/>
    <property type="project" value="UniProtKB-UniRule"/>
</dbReference>
<organism evidence="10 11">
    <name type="scientific">Zophobas morio</name>
    <dbReference type="NCBI Taxonomy" id="2755281"/>
    <lineage>
        <taxon>Eukaryota</taxon>
        <taxon>Metazoa</taxon>
        <taxon>Ecdysozoa</taxon>
        <taxon>Arthropoda</taxon>
        <taxon>Hexapoda</taxon>
        <taxon>Insecta</taxon>
        <taxon>Pterygota</taxon>
        <taxon>Neoptera</taxon>
        <taxon>Endopterygota</taxon>
        <taxon>Coleoptera</taxon>
        <taxon>Polyphaga</taxon>
        <taxon>Cucujiformia</taxon>
        <taxon>Tenebrionidae</taxon>
        <taxon>Zophobas</taxon>
    </lineage>
</organism>
<evidence type="ECO:0000259" key="9">
    <source>
        <dbReference type="PROSITE" id="PS50067"/>
    </source>
</evidence>
<sequence length="509" mass="56677">MTRNLIEEKDKGGSRIRVNVRCREQLASESSQPSTLTIINQKEIDFVNVRCQNETQRFSFDGCYGPKTSQKELFNKEVKELITHVFAGNNISVLAYGATGAGKTYTMQGTKKDLGIIPRTLKRLFKFVGAHQAKKLCSYSVTLSSLEIYNEEVFDMIDVKGKSLPVRQDSNGVVHVLGLHELPINSFSEFEAAFDTARTNRTTGFTLLNSASSRSHFFIIVERQLLAQNRTYHGKIVLVDLAGSEDNRRTGNQGKAILESGMINKSLLAFNTLVEQLSSGKGFPNYRQSCLTRLLKDSLGGNSLSCLIANVAQGNYQDTLNTLNFAKKGMKIALVYCCSSEQAAAIAGKIFELKKNSCPDKKRMDMSHKCYEKKNKKLEEEESAGDWAPPIIPLATFPIYKDGGNSDVQKDKEKSDRIKYVLRAAGIRMKLEEKLLAFVNASASEQELQKLKGIGKVHSKKIMEFKEKNGSFYSVGLLCVCSAALPALRHCYPYSLRTCRGSSGFPKKR</sequence>
<keyword evidence="11" id="KW-1185">Reference proteome</keyword>
<evidence type="ECO:0000256" key="3">
    <source>
        <dbReference type="ARBA" id="ARBA00022741"/>
    </source>
</evidence>
<dbReference type="PRINTS" id="PR00380">
    <property type="entry name" value="KINESINHEAVY"/>
</dbReference>
<evidence type="ECO:0000256" key="1">
    <source>
        <dbReference type="ARBA" id="ARBA00004245"/>
    </source>
</evidence>
<dbReference type="InterPro" id="IPR001752">
    <property type="entry name" value="Kinesin_motor_dom"/>
</dbReference>
<dbReference type="Proteomes" id="UP001168821">
    <property type="component" value="Unassembled WGS sequence"/>
</dbReference>
<feature type="binding site" evidence="7">
    <location>
        <begin position="97"/>
        <end position="104"/>
    </location>
    <ligand>
        <name>ATP</name>
        <dbReference type="ChEBI" id="CHEBI:30616"/>
    </ligand>
</feature>
<dbReference type="Pfam" id="PF12836">
    <property type="entry name" value="HHH_3"/>
    <property type="match status" value="1"/>
</dbReference>
<accession>A0AA38M1K1</accession>
<dbReference type="InterPro" id="IPR036961">
    <property type="entry name" value="Kinesin_motor_dom_sf"/>
</dbReference>
<dbReference type="PROSITE" id="PS50067">
    <property type="entry name" value="KINESIN_MOTOR_2"/>
    <property type="match status" value="1"/>
</dbReference>
<feature type="domain" description="Kinesin motor" evidence="9">
    <location>
        <begin position="15"/>
        <end position="332"/>
    </location>
</feature>
<dbReference type="SUPFAM" id="SSF47781">
    <property type="entry name" value="RuvA domain 2-like"/>
    <property type="match status" value="1"/>
</dbReference>
<dbReference type="PANTHER" id="PTHR47969">
    <property type="entry name" value="CHROMOSOME-ASSOCIATED KINESIN KIF4A-RELATED"/>
    <property type="match status" value="1"/>
</dbReference>
<dbReference type="GO" id="GO:0005875">
    <property type="term" value="C:microtubule associated complex"/>
    <property type="evidence" value="ECO:0007669"/>
    <property type="project" value="TreeGrafter"/>
</dbReference>
<keyword evidence="4 7" id="KW-0067">ATP-binding</keyword>
<dbReference type="GO" id="GO:0003777">
    <property type="term" value="F:microtubule motor activity"/>
    <property type="evidence" value="ECO:0007669"/>
    <property type="project" value="InterPro"/>
</dbReference>
<evidence type="ECO:0000313" key="11">
    <source>
        <dbReference type="Proteomes" id="UP001168821"/>
    </source>
</evidence>
<evidence type="ECO:0000256" key="5">
    <source>
        <dbReference type="ARBA" id="ARBA00023175"/>
    </source>
</evidence>
<gene>
    <name evidence="10" type="ORF">Zmor_012338</name>
</gene>
<dbReference type="Gene3D" id="1.10.150.280">
    <property type="entry name" value="AF1531-like domain"/>
    <property type="match status" value="1"/>
</dbReference>
<dbReference type="GO" id="GO:0051231">
    <property type="term" value="P:spindle elongation"/>
    <property type="evidence" value="ECO:0007669"/>
    <property type="project" value="TreeGrafter"/>
</dbReference>
<dbReference type="SMART" id="SM00129">
    <property type="entry name" value="KISc"/>
    <property type="match status" value="1"/>
</dbReference>
<keyword evidence="3 7" id="KW-0547">Nucleotide-binding</keyword>
<dbReference type="GO" id="GO:0007018">
    <property type="term" value="P:microtubule-based movement"/>
    <property type="evidence" value="ECO:0007669"/>
    <property type="project" value="InterPro"/>
</dbReference>
<dbReference type="PROSITE" id="PS00411">
    <property type="entry name" value="KINESIN_MOTOR_1"/>
    <property type="match status" value="1"/>
</dbReference>
<comment type="subcellular location">
    <subcellularLocation>
        <location evidence="1">Cytoplasm</location>
        <location evidence="1">Cytoskeleton</location>
    </subcellularLocation>
</comment>
<evidence type="ECO:0000256" key="4">
    <source>
        <dbReference type="ARBA" id="ARBA00022840"/>
    </source>
</evidence>
<comment type="caution">
    <text evidence="10">The sequence shown here is derived from an EMBL/GenBank/DDBJ whole genome shotgun (WGS) entry which is preliminary data.</text>
</comment>
<dbReference type="EMBL" id="JALNTZ010000392">
    <property type="protein sequence ID" value="KAJ3634506.1"/>
    <property type="molecule type" value="Genomic_DNA"/>
</dbReference>
<keyword evidence="6" id="KW-0206">Cytoskeleton</keyword>
<dbReference type="InterPro" id="IPR010994">
    <property type="entry name" value="RuvA_2-like"/>
</dbReference>
<evidence type="ECO:0000256" key="7">
    <source>
        <dbReference type="PROSITE-ProRule" id="PRU00283"/>
    </source>
</evidence>